<evidence type="ECO:0000256" key="1">
    <source>
        <dbReference type="SAM" id="MobiDB-lite"/>
    </source>
</evidence>
<feature type="compositionally biased region" description="Basic and acidic residues" evidence="1">
    <location>
        <begin position="181"/>
        <end position="193"/>
    </location>
</feature>
<dbReference type="EMBL" id="JANEYG010000006">
    <property type="protein sequence ID" value="KAJ8922793.1"/>
    <property type="molecule type" value="Genomic_DNA"/>
</dbReference>
<dbReference type="AlphaFoldDB" id="A0AAV8W827"/>
<feature type="compositionally biased region" description="Acidic residues" evidence="1">
    <location>
        <begin position="18"/>
        <end position="28"/>
    </location>
</feature>
<evidence type="ECO:0000313" key="3">
    <source>
        <dbReference type="Proteomes" id="UP001159042"/>
    </source>
</evidence>
<evidence type="ECO:0000313" key="2">
    <source>
        <dbReference type="EMBL" id="KAJ8922793.1"/>
    </source>
</evidence>
<gene>
    <name evidence="2" type="ORF">NQ315_007828</name>
</gene>
<proteinExistence type="predicted"/>
<sequence length="206" mass="23570">MDMDRSAMSNSLFSSSSESEDEACDDVVDVTPKDPNEPKAKEGTQSKRTEHPVYTDEQKIVAAVWMHEKPYNYQTVEDIQNNFRIRFKMNPPRNSTLLKWEKELFSAKGLLRTRSRPLKRLIHVPYVKASLREKPGLTLRERACQLGLSKNSLSQILKYDIKESDWIDEQNASEEQAAKAGADKASKTDIKSDSDKDMKIDINTIM</sequence>
<comment type="caution">
    <text evidence="2">The sequence shown here is derived from an EMBL/GenBank/DDBJ whole genome shotgun (WGS) entry which is preliminary data.</text>
</comment>
<protein>
    <submittedName>
        <fullName evidence="2">Uncharacterized protein</fullName>
    </submittedName>
</protein>
<dbReference type="Proteomes" id="UP001159042">
    <property type="component" value="Unassembled WGS sequence"/>
</dbReference>
<feature type="region of interest" description="Disordered" evidence="1">
    <location>
        <begin position="172"/>
        <end position="193"/>
    </location>
</feature>
<feature type="compositionally biased region" description="Low complexity" evidence="1">
    <location>
        <begin position="1"/>
        <end position="17"/>
    </location>
</feature>
<reference evidence="2 3" key="1">
    <citation type="journal article" date="2023" name="Insect Mol. Biol.">
        <title>Genome sequencing provides insights into the evolution of gene families encoding plant cell wall-degrading enzymes in longhorned beetles.</title>
        <authorList>
            <person name="Shin N.R."/>
            <person name="Okamura Y."/>
            <person name="Kirsch R."/>
            <person name="Pauchet Y."/>
        </authorList>
    </citation>
    <scope>NUCLEOTIDE SEQUENCE [LARGE SCALE GENOMIC DNA]</scope>
    <source>
        <strain evidence="2">EAD_L_NR</strain>
    </source>
</reference>
<name>A0AAV8W827_9CUCU</name>
<keyword evidence="3" id="KW-1185">Reference proteome</keyword>
<feature type="compositionally biased region" description="Basic and acidic residues" evidence="1">
    <location>
        <begin position="31"/>
        <end position="52"/>
    </location>
</feature>
<organism evidence="2 3">
    <name type="scientific">Exocentrus adspersus</name>
    <dbReference type="NCBI Taxonomy" id="1586481"/>
    <lineage>
        <taxon>Eukaryota</taxon>
        <taxon>Metazoa</taxon>
        <taxon>Ecdysozoa</taxon>
        <taxon>Arthropoda</taxon>
        <taxon>Hexapoda</taxon>
        <taxon>Insecta</taxon>
        <taxon>Pterygota</taxon>
        <taxon>Neoptera</taxon>
        <taxon>Endopterygota</taxon>
        <taxon>Coleoptera</taxon>
        <taxon>Polyphaga</taxon>
        <taxon>Cucujiformia</taxon>
        <taxon>Chrysomeloidea</taxon>
        <taxon>Cerambycidae</taxon>
        <taxon>Lamiinae</taxon>
        <taxon>Acanthocinini</taxon>
        <taxon>Exocentrus</taxon>
    </lineage>
</organism>
<feature type="region of interest" description="Disordered" evidence="1">
    <location>
        <begin position="1"/>
        <end position="52"/>
    </location>
</feature>
<accession>A0AAV8W827</accession>